<accession>A0A2S2NI41</accession>
<reference evidence="1" key="1">
    <citation type="submission" date="2018-04" db="EMBL/GenBank/DDBJ databases">
        <title>Transcriptome of Schizaphis graminum biotype I.</title>
        <authorList>
            <person name="Scully E.D."/>
            <person name="Geib S.M."/>
            <person name="Palmer N.A."/>
            <person name="Koch K."/>
            <person name="Bradshaw J."/>
            <person name="Heng-Moss T."/>
            <person name="Sarath G."/>
        </authorList>
    </citation>
    <scope>NUCLEOTIDE SEQUENCE</scope>
</reference>
<organism evidence="1">
    <name type="scientific">Schizaphis graminum</name>
    <name type="common">Green bug aphid</name>
    <dbReference type="NCBI Taxonomy" id="13262"/>
    <lineage>
        <taxon>Eukaryota</taxon>
        <taxon>Metazoa</taxon>
        <taxon>Ecdysozoa</taxon>
        <taxon>Arthropoda</taxon>
        <taxon>Hexapoda</taxon>
        <taxon>Insecta</taxon>
        <taxon>Pterygota</taxon>
        <taxon>Neoptera</taxon>
        <taxon>Paraneoptera</taxon>
        <taxon>Hemiptera</taxon>
        <taxon>Sternorrhyncha</taxon>
        <taxon>Aphidomorpha</taxon>
        <taxon>Aphidoidea</taxon>
        <taxon>Aphididae</taxon>
        <taxon>Aphidini</taxon>
        <taxon>Schizaphis</taxon>
    </lineage>
</organism>
<name>A0A2S2NI41_SCHGA</name>
<evidence type="ECO:0000313" key="1">
    <source>
        <dbReference type="EMBL" id="MBY16582.1"/>
    </source>
</evidence>
<dbReference type="EMBL" id="GGMR01003963">
    <property type="protein sequence ID" value="MBY16582.1"/>
    <property type="molecule type" value="Transcribed_RNA"/>
</dbReference>
<proteinExistence type="predicted"/>
<sequence>MIAPPHDHFSLKCRPRVHAFVLLYDGCSLAALLRHRLYNTNVTAAAKNLVRSQPAARESFIQETARKTTLLLLNKHCSAYLLLLYKTYTCMRNVEIPTSRRTTAAAEKT</sequence>
<gene>
    <name evidence="1" type="ORF">g.176220</name>
</gene>
<protein>
    <submittedName>
        <fullName evidence="1">Uncharacterized protein</fullName>
    </submittedName>
</protein>
<dbReference type="AlphaFoldDB" id="A0A2S2NI41"/>